<keyword evidence="6" id="KW-1133">Transmembrane helix</keyword>
<dbReference type="GO" id="GO:0030117">
    <property type="term" value="C:membrane coat"/>
    <property type="evidence" value="ECO:0007669"/>
    <property type="project" value="InterPro"/>
</dbReference>
<proteinExistence type="predicted"/>
<dbReference type="InterPro" id="IPR011989">
    <property type="entry name" value="ARM-like"/>
</dbReference>
<dbReference type="InterPro" id="IPR002553">
    <property type="entry name" value="Clathrin/coatomer_adapt-like_N"/>
</dbReference>
<evidence type="ECO:0000256" key="1">
    <source>
        <dbReference type="ARBA" id="ARBA00004308"/>
    </source>
</evidence>
<dbReference type="SUPFAM" id="SSF48371">
    <property type="entry name" value="ARM repeat"/>
    <property type="match status" value="1"/>
</dbReference>
<keyword evidence="4 6" id="KW-0472">Membrane</keyword>
<keyword evidence="6" id="KW-0812">Transmembrane</keyword>
<evidence type="ECO:0000259" key="7">
    <source>
        <dbReference type="Pfam" id="PF01602"/>
    </source>
</evidence>
<dbReference type="GO" id="GO:0016192">
    <property type="term" value="P:vesicle-mediated transport"/>
    <property type="evidence" value="ECO:0007669"/>
    <property type="project" value="InterPro"/>
</dbReference>
<evidence type="ECO:0000313" key="9">
    <source>
        <dbReference type="Proteomes" id="UP000054566"/>
    </source>
</evidence>
<dbReference type="AlphaFoldDB" id="A0A0L0CZT1"/>
<keyword evidence="3" id="KW-0653">Protein transport</keyword>
<reference evidence="9" key="1">
    <citation type="submission" date="2015-07" db="EMBL/GenBank/DDBJ databases">
        <title>Annotation of Plasmodium falciparum RAJ116.</title>
        <authorList>
            <consortium name="The Broad Institute Genome Sequencing Platform"/>
            <person name="Volkman S.K."/>
            <person name="Neafsey D.E."/>
            <person name="Dash A.P."/>
            <person name="Chitnis C.E."/>
            <person name="Hartl D.L."/>
            <person name="Young S.K."/>
            <person name="Zeng Q."/>
            <person name="Koehrsen M."/>
            <person name="Alvarado L."/>
            <person name="Berlin A."/>
            <person name="Borenstein D."/>
            <person name="Chapman S.B."/>
            <person name="Chen Z."/>
            <person name="Engels R."/>
            <person name="Freedman E."/>
            <person name="Gellesch M."/>
            <person name="Goldberg J."/>
            <person name="Griggs A."/>
            <person name="Gujja S."/>
            <person name="Heilman E.R."/>
            <person name="Heiman D.I."/>
            <person name="Howarth C."/>
            <person name="Jen D."/>
            <person name="Larson L."/>
            <person name="Mehta T."/>
            <person name="Neiman D."/>
            <person name="Park D."/>
            <person name="Pearson M."/>
            <person name="Roberts A."/>
            <person name="Saif S."/>
            <person name="Shea T."/>
            <person name="Shenoy N."/>
            <person name="Sisk P."/>
            <person name="Stolte C."/>
            <person name="Sykes S."/>
            <person name="Walk T."/>
            <person name="White J."/>
            <person name="Yandava C."/>
            <person name="Haas B."/>
            <person name="Henn M.R."/>
            <person name="Nusbaum C."/>
            <person name="Birren B."/>
        </authorList>
    </citation>
    <scope>NUCLEOTIDE SEQUENCE [LARGE SCALE GENOMIC DNA]</scope>
    <source>
        <strain evidence="9">RAJ116</strain>
    </source>
</reference>
<dbReference type="Gene3D" id="1.25.10.10">
    <property type="entry name" value="Leucine-rich Repeat Variant"/>
    <property type="match status" value="1"/>
</dbReference>
<evidence type="ECO:0000256" key="4">
    <source>
        <dbReference type="ARBA" id="ARBA00023136"/>
    </source>
</evidence>
<dbReference type="Pfam" id="PF01602">
    <property type="entry name" value="Adaptin_N"/>
    <property type="match status" value="1"/>
</dbReference>
<evidence type="ECO:0000313" key="8">
    <source>
        <dbReference type="EMBL" id="KNC37925.1"/>
    </source>
</evidence>
<reference evidence="9" key="2">
    <citation type="submission" date="2015-07" db="EMBL/GenBank/DDBJ databases">
        <title>The genome sequence of Plasmodium falciparum RAJ116.</title>
        <authorList>
            <consortium name="The Broad Institute Genome Sequencing Platform"/>
            <person name="Volkman S.K."/>
            <person name="Neafsey D.E."/>
            <person name="Dash A.P."/>
            <person name="Chitnis C.E."/>
            <person name="Hartl D.L."/>
            <person name="Young S.K."/>
            <person name="Kodira C.D."/>
            <person name="Zeng Q."/>
            <person name="Koehrsen M."/>
            <person name="Godfrey P."/>
            <person name="Alvarado L."/>
            <person name="Berlin A."/>
            <person name="Borenstein D."/>
            <person name="Chen Z."/>
            <person name="Engels R."/>
            <person name="Freedman E."/>
            <person name="Gellesch M."/>
            <person name="Goldberg J."/>
            <person name="Griggs A."/>
            <person name="Gujja S."/>
            <person name="Heiman D."/>
            <person name="Hepburn T."/>
            <person name="Howarth C."/>
            <person name="Jen D."/>
            <person name="Larson L."/>
            <person name="Lewis B."/>
            <person name="Mehta T."/>
            <person name="Park D."/>
            <person name="Pearson M."/>
            <person name="Roberts A."/>
            <person name="Saif S."/>
            <person name="Shea T."/>
            <person name="Shenoy N."/>
            <person name="Sisk P."/>
            <person name="Stolte C."/>
            <person name="Sykes S."/>
            <person name="Walk T."/>
            <person name="White J."/>
            <person name="Yandava C."/>
            <person name="Wirth D.F."/>
            <person name="Nusbaum C."/>
            <person name="Birren B."/>
        </authorList>
    </citation>
    <scope>NUCLEOTIDE SEQUENCE [LARGE SCALE GENOMIC DNA]</scope>
    <source>
        <strain evidence="9">RAJ116</strain>
    </source>
</reference>
<dbReference type="InterPro" id="IPR016024">
    <property type="entry name" value="ARM-type_fold"/>
</dbReference>
<accession>A0A0L0CZT1</accession>
<gene>
    <name evidence="8" type="ORF">PFLG_02731</name>
</gene>
<evidence type="ECO:0000256" key="6">
    <source>
        <dbReference type="SAM" id="Phobius"/>
    </source>
</evidence>
<dbReference type="InterPro" id="IPR050840">
    <property type="entry name" value="Adaptor_Complx_Large_Subunit"/>
</dbReference>
<feature type="domain" description="Clathrin/coatomer adaptor adaptin-like N-terminal" evidence="7">
    <location>
        <begin position="25"/>
        <end position="134"/>
    </location>
</feature>
<feature type="transmembrane region" description="Helical" evidence="6">
    <location>
        <begin position="161"/>
        <end position="180"/>
    </location>
</feature>
<evidence type="ECO:0000256" key="3">
    <source>
        <dbReference type="ARBA" id="ARBA00022927"/>
    </source>
</evidence>
<dbReference type="Proteomes" id="UP000054566">
    <property type="component" value="Unassembled WGS sequence"/>
</dbReference>
<dbReference type="OrthoDB" id="413467at2759"/>
<protein>
    <recommendedName>
        <fullName evidence="7">Clathrin/coatomer adaptor adaptin-like N-terminal domain-containing protein</fullName>
    </recommendedName>
</protein>
<feature type="transmembrane region" description="Helical" evidence="6">
    <location>
        <begin position="53"/>
        <end position="72"/>
    </location>
</feature>
<dbReference type="EMBL" id="GG664767">
    <property type="protein sequence ID" value="KNC37925.1"/>
    <property type="molecule type" value="Genomic_DNA"/>
</dbReference>
<sequence>MIKHSIKGLYCFIDEVRNCRCKEDEEKKVLQEIIKIKKKFNEKNITNYKRKKYIWKLIYCHILGYGISLSYLDIIKLISSNNFSDKYCGYTALSLLVDENNEMLNIMVSTIKADIKNNDEKINFLAFHFATNIYKKRHDLLLRGKNDFEIFKFLDQNLNEINMFNIFAYLNLLYVIILIFQKYESMYYYIKKEEKKKNSLEEKNDDILKREELKFDNSSSSSGSSNHSRRISLHIKNELKKKRSKSNIYLNEQNFLYNDLKKVDKILEIESECTFNIEEIDFYEIKKYINKYIHFILNVLYLILDENLKIDEGFYYSHVRYPFLLIKCLQMIQLYDVHNLSQTTINNINDIMYKIISKPYRKLQGRLGNENNPLNNNIPNNNRHTIANHFNSTNNNNNNNNNNNDYNNNNKSSNNNNSSNIFKKSFSKNSIYSHSKKNKDILRNEKSAIYIEYGIIYECSNLYNFLDDKIEIE</sequence>
<organism evidence="8 9">
    <name type="scientific">Plasmodium falciparum RAJ116</name>
    <dbReference type="NCBI Taxonomy" id="580058"/>
    <lineage>
        <taxon>Eukaryota</taxon>
        <taxon>Sar</taxon>
        <taxon>Alveolata</taxon>
        <taxon>Apicomplexa</taxon>
        <taxon>Aconoidasida</taxon>
        <taxon>Haemosporida</taxon>
        <taxon>Plasmodiidae</taxon>
        <taxon>Plasmodium</taxon>
        <taxon>Plasmodium (Laverania)</taxon>
    </lineage>
</organism>
<keyword evidence="2" id="KW-0813">Transport</keyword>
<feature type="compositionally biased region" description="Low complexity" evidence="5">
    <location>
        <begin position="369"/>
        <end position="420"/>
    </location>
</feature>
<comment type="subcellular location">
    <subcellularLocation>
        <location evidence="1">Endomembrane system</location>
    </subcellularLocation>
</comment>
<dbReference type="PANTHER" id="PTHR22780">
    <property type="entry name" value="ADAPTIN, ALPHA/GAMMA/EPSILON"/>
    <property type="match status" value="1"/>
</dbReference>
<evidence type="ECO:0000256" key="2">
    <source>
        <dbReference type="ARBA" id="ARBA00022448"/>
    </source>
</evidence>
<dbReference type="GO" id="GO:0006886">
    <property type="term" value="P:intracellular protein transport"/>
    <property type="evidence" value="ECO:0007669"/>
    <property type="project" value="InterPro"/>
</dbReference>
<dbReference type="GO" id="GO:0012505">
    <property type="term" value="C:endomembrane system"/>
    <property type="evidence" value="ECO:0007669"/>
    <property type="project" value="UniProtKB-SubCell"/>
</dbReference>
<feature type="region of interest" description="Disordered" evidence="5">
    <location>
        <begin position="367"/>
        <end position="420"/>
    </location>
</feature>
<evidence type="ECO:0000256" key="5">
    <source>
        <dbReference type="SAM" id="MobiDB-lite"/>
    </source>
</evidence>
<name>A0A0L0CZT1_PLAFA</name>